<evidence type="ECO:0000313" key="2">
    <source>
        <dbReference type="EMBL" id="GGI08675.1"/>
    </source>
</evidence>
<keyword evidence="3" id="KW-1185">Reference proteome</keyword>
<feature type="transmembrane region" description="Helical" evidence="1">
    <location>
        <begin position="233"/>
        <end position="249"/>
    </location>
</feature>
<feature type="transmembrane region" description="Helical" evidence="1">
    <location>
        <begin position="119"/>
        <end position="140"/>
    </location>
</feature>
<dbReference type="OrthoDB" id="21325at2"/>
<feature type="transmembrane region" description="Helical" evidence="1">
    <location>
        <begin position="183"/>
        <end position="212"/>
    </location>
</feature>
<protein>
    <submittedName>
        <fullName evidence="2">Uncharacterized protein</fullName>
    </submittedName>
</protein>
<feature type="transmembrane region" description="Helical" evidence="1">
    <location>
        <begin position="29"/>
        <end position="50"/>
    </location>
</feature>
<sequence length="250" mass="26126">MAAASAAAAVVLAVLHALAGRVRGLHVVPRSWLLSAGSGVSAAYVFVHLLPELAHVQDHLVETSTVQQVPYLASHAWIVALAGLAAVYGLELSARRSRAERSTASQGDARGDAPPAPSVVGWGHVGSYAVYNAVIGYLLVERAQVSATTLATFAFAMGVHFLVNDHGLREHHAALYDGRGRWVVAAGVLVGWAVGMATTIAEATLGLLIAFLGGGIIMNVLKEELPADRRARWTPFALGATAYTVLLLAV</sequence>
<name>A0A8J3AG93_9ACTN</name>
<dbReference type="EMBL" id="BMHA01000012">
    <property type="protein sequence ID" value="GGI08675.1"/>
    <property type="molecule type" value="Genomic_DNA"/>
</dbReference>
<reference evidence="2" key="2">
    <citation type="submission" date="2020-09" db="EMBL/GenBank/DDBJ databases">
        <authorList>
            <person name="Sun Q."/>
            <person name="Zhou Y."/>
        </authorList>
    </citation>
    <scope>NUCLEOTIDE SEQUENCE</scope>
    <source>
        <strain evidence="2">CGMCC 1.14988</strain>
    </source>
</reference>
<keyword evidence="1" id="KW-0812">Transmembrane</keyword>
<keyword evidence="1" id="KW-0472">Membrane</keyword>
<dbReference type="AlphaFoldDB" id="A0A8J3AG93"/>
<reference evidence="2" key="1">
    <citation type="journal article" date="2014" name="Int. J. Syst. Evol. Microbiol.">
        <title>Complete genome sequence of Corynebacterium casei LMG S-19264T (=DSM 44701T), isolated from a smear-ripened cheese.</title>
        <authorList>
            <consortium name="US DOE Joint Genome Institute (JGI-PGF)"/>
            <person name="Walter F."/>
            <person name="Albersmeier A."/>
            <person name="Kalinowski J."/>
            <person name="Ruckert C."/>
        </authorList>
    </citation>
    <scope>NUCLEOTIDE SEQUENCE</scope>
    <source>
        <strain evidence="2">CGMCC 1.14988</strain>
    </source>
</reference>
<evidence type="ECO:0000313" key="3">
    <source>
        <dbReference type="Proteomes" id="UP000650511"/>
    </source>
</evidence>
<accession>A0A8J3AG93</accession>
<comment type="caution">
    <text evidence="2">The sequence shown here is derived from an EMBL/GenBank/DDBJ whole genome shotgun (WGS) entry which is preliminary data.</text>
</comment>
<feature type="transmembrane region" description="Helical" evidence="1">
    <location>
        <begin position="147"/>
        <end position="163"/>
    </location>
</feature>
<evidence type="ECO:0000256" key="1">
    <source>
        <dbReference type="SAM" id="Phobius"/>
    </source>
</evidence>
<dbReference type="RefSeq" id="WP_130650423.1">
    <property type="nucleotide sequence ID" value="NZ_BMHA01000012.1"/>
</dbReference>
<gene>
    <name evidence="2" type="ORF">GCM10011354_30280</name>
</gene>
<keyword evidence="1" id="KW-1133">Transmembrane helix</keyword>
<feature type="transmembrane region" description="Helical" evidence="1">
    <location>
        <begin position="71"/>
        <end position="90"/>
    </location>
</feature>
<organism evidence="2 3">
    <name type="scientific">Egicoccus halophilus</name>
    <dbReference type="NCBI Taxonomy" id="1670830"/>
    <lineage>
        <taxon>Bacteria</taxon>
        <taxon>Bacillati</taxon>
        <taxon>Actinomycetota</taxon>
        <taxon>Nitriliruptoria</taxon>
        <taxon>Egicoccales</taxon>
        <taxon>Egicoccaceae</taxon>
        <taxon>Egicoccus</taxon>
    </lineage>
</organism>
<proteinExistence type="predicted"/>
<dbReference type="Proteomes" id="UP000650511">
    <property type="component" value="Unassembled WGS sequence"/>
</dbReference>